<dbReference type="Proteomes" id="UP001163223">
    <property type="component" value="Chromosome"/>
</dbReference>
<evidence type="ECO:0000313" key="1">
    <source>
        <dbReference type="EMBL" id="WAJ27839.1"/>
    </source>
</evidence>
<sequence length="274" mass="28443">MTLPASAVPSRAFAGVPGIASTLLACLCLCLLSPPAAMGEMATDGLRLSVMPDFASAVASLAPISVVPADNSWYVAPLTARNALLVIHLIGLSVGFGSALVLDAWILRWMVQGRVPPEIGSLFHVLGGAVVAGLALLWISGLGFLILYAATDPAKLANAKLYGKIGIVCVLTLNGVALHRAILPMTLTDLSRPMFSDLAPRARRAALVCGSLSGASWVAAFLLGILRELNGRIAFWEVMALWCALVLCAFALASLLMGGAARHWARVPAAPAVA</sequence>
<dbReference type="EMBL" id="CP113520">
    <property type="protein sequence ID" value="WAJ27839.1"/>
    <property type="molecule type" value="Genomic_DNA"/>
</dbReference>
<gene>
    <name evidence="1" type="ORF">OXU80_23830</name>
</gene>
<name>A0ACD4NLX4_9HYPH</name>
<organism evidence="1 2">
    <name type="scientific">Antarcticirhabdus aurantiaca</name>
    <dbReference type="NCBI Taxonomy" id="2606717"/>
    <lineage>
        <taxon>Bacteria</taxon>
        <taxon>Pseudomonadati</taxon>
        <taxon>Pseudomonadota</taxon>
        <taxon>Alphaproteobacteria</taxon>
        <taxon>Hyphomicrobiales</taxon>
        <taxon>Aurantimonadaceae</taxon>
        <taxon>Antarcticirhabdus</taxon>
    </lineage>
</organism>
<keyword evidence="2" id="KW-1185">Reference proteome</keyword>
<evidence type="ECO:0000313" key="2">
    <source>
        <dbReference type="Proteomes" id="UP001163223"/>
    </source>
</evidence>
<proteinExistence type="predicted"/>
<protein>
    <submittedName>
        <fullName evidence="1">Uncharacterized protein</fullName>
    </submittedName>
</protein>
<accession>A0ACD4NLX4</accession>
<reference evidence="1" key="1">
    <citation type="submission" date="2022-11" db="EMBL/GenBank/DDBJ databases">
        <title>beta-Carotene-producing bacterium, Jeongeuplla avenae sp. nov., alleviates the salt stress of Arabidopsis seedlings.</title>
        <authorList>
            <person name="Jiang L."/>
            <person name="Lee J."/>
        </authorList>
    </citation>
    <scope>NUCLEOTIDE SEQUENCE</scope>
    <source>
        <strain evidence="1">DY_R2A_6</strain>
    </source>
</reference>